<dbReference type="PROSITE" id="PS50181">
    <property type="entry name" value="FBOX"/>
    <property type="match status" value="1"/>
</dbReference>
<evidence type="ECO:0000259" key="2">
    <source>
        <dbReference type="PROSITE" id="PS50181"/>
    </source>
</evidence>
<protein>
    <recommendedName>
        <fullName evidence="2">F-box domain-containing protein</fullName>
    </recommendedName>
</protein>
<comment type="caution">
    <text evidence="3">The sequence shown here is derived from an EMBL/GenBank/DDBJ whole genome shotgun (WGS) entry which is preliminary data.</text>
</comment>
<dbReference type="InterPro" id="IPR036047">
    <property type="entry name" value="F-box-like_dom_sf"/>
</dbReference>
<dbReference type="Proteomes" id="UP000287166">
    <property type="component" value="Unassembled WGS sequence"/>
</dbReference>
<gene>
    <name evidence="3" type="ORF">SCP_1601220</name>
</gene>
<organism evidence="3 4">
    <name type="scientific">Sparassis crispa</name>
    <dbReference type="NCBI Taxonomy" id="139825"/>
    <lineage>
        <taxon>Eukaryota</taxon>
        <taxon>Fungi</taxon>
        <taxon>Dikarya</taxon>
        <taxon>Basidiomycota</taxon>
        <taxon>Agaricomycotina</taxon>
        <taxon>Agaricomycetes</taxon>
        <taxon>Polyporales</taxon>
        <taxon>Sparassidaceae</taxon>
        <taxon>Sparassis</taxon>
    </lineage>
</organism>
<dbReference type="OrthoDB" id="2745177at2759"/>
<dbReference type="SUPFAM" id="SSF81383">
    <property type="entry name" value="F-box domain"/>
    <property type="match status" value="1"/>
</dbReference>
<keyword evidence="4" id="KW-1185">Reference proteome</keyword>
<reference evidence="3 4" key="1">
    <citation type="journal article" date="2018" name="Sci. Rep.">
        <title>Genome sequence of the cauliflower mushroom Sparassis crispa (Hanabiratake) and its association with beneficial usage.</title>
        <authorList>
            <person name="Kiyama R."/>
            <person name="Furutani Y."/>
            <person name="Kawaguchi K."/>
            <person name="Nakanishi T."/>
        </authorList>
    </citation>
    <scope>NUCLEOTIDE SEQUENCE [LARGE SCALE GENOMIC DNA]</scope>
</reference>
<proteinExistence type="predicted"/>
<dbReference type="InterPro" id="IPR001810">
    <property type="entry name" value="F-box_dom"/>
</dbReference>
<sequence>MPRQLRKRGRESCGELQTESTKRPRRTCKAATSTPNSSPLTAEVEDATRRNSSTLLTQLPLELILEICSLLRPLDLLQLARASKPFRSTLMNPSSKPSWKAARMNVDTFPVTIPFPDCPPCLSEPLYAALMFDNLCMCCGEACGYDDVLWTFFVRYCPSCRDLRLATARDIDKDTYFSFAHWNACAHTVVKRSRRYETVYHRPEISHVESLLAETKNVEERQALTVELVQNLSDQRKHVEICENWFHRMSSECKQQRLNAVMSHLKKLGYEPDIRYLNSMYKPLSTHPLVCIREGLRNEGWEQIRPAIIEFMEERKVNRMGWERVYALRDRLDVLDAALIKIRVKAAATEVLPHSIDVVAYPEIESLLTGDKSLSESIFTDALKEVIPRWLRDVDKELAEHFKPASYVPLNDEHSRRKSGPATVELARTVFKCSCGEIRFWPTVACHKHHCEKERARDYQGPDVRSKTYTGKIYPVGMPLLDAAAGGRYFPIEPWRPDWFTLCDDQVKHVFKACGKDPATTTCDDMDRLDVRFSCKTCNKPGRSIVIMHWRTAIYHCLTEHQYASSATAWEVVDAPQAAESKRLENARKGKLLQEYDAETLWQCARCLFGTRKTGMSDESLSQSEMLKHLRYHHRIRQQSAYEMIADRDRLSRLTPPVRLFSDKLSARDLRPAEDDMLIDGRAAFFAFPAENAGTGRATATRTSSRTAAKQRRG</sequence>
<dbReference type="Gene3D" id="1.20.1280.50">
    <property type="match status" value="1"/>
</dbReference>
<name>A0A401H535_9APHY</name>
<dbReference type="GeneID" id="38786377"/>
<evidence type="ECO:0000313" key="4">
    <source>
        <dbReference type="Proteomes" id="UP000287166"/>
    </source>
</evidence>
<evidence type="ECO:0000256" key="1">
    <source>
        <dbReference type="SAM" id="MobiDB-lite"/>
    </source>
</evidence>
<dbReference type="Pfam" id="PF00646">
    <property type="entry name" value="F-box"/>
    <property type="match status" value="1"/>
</dbReference>
<accession>A0A401H535</accession>
<feature type="domain" description="F-box" evidence="2">
    <location>
        <begin position="53"/>
        <end position="102"/>
    </location>
</feature>
<feature type="compositionally biased region" description="Polar residues" evidence="1">
    <location>
        <begin position="30"/>
        <end position="40"/>
    </location>
</feature>
<dbReference type="EMBL" id="BFAD01000016">
    <property type="protein sequence ID" value="GBE89460.1"/>
    <property type="molecule type" value="Genomic_DNA"/>
</dbReference>
<feature type="region of interest" description="Disordered" evidence="1">
    <location>
        <begin position="1"/>
        <end position="46"/>
    </location>
</feature>
<evidence type="ECO:0000313" key="3">
    <source>
        <dbReference type="EMBL" id="GBE89460.1"/>
    </source>
</evidence>
<feature type="compositionally biased region" description="Low complexity" evidence="1">
    <location>
        <begin position="695"/>
        <end position="708"/>
    </location>
</feature>
<dbReference type="AlphaFoldDB" id="A0A401H535"/>
<dbReference type="RefSeq" id="XP_027620373.1">
    <property type="nucleotide sequence ID" value="XM_027764572.1"/>
</dbReference>
<feature type="region of interest" description="Disordered" evidence="1">
    <location>
        <begin position="695"/>
        <end position="714"/>
    </location>
</feature>
<dbReference type="InParanoid" id="A0A401H535"/>